<comment type="subcellular location">
    <subcellularLocation>
        <location evidence="1">Cell membrane</location>
        <topology evidence="1">Multi-pass membrane protein</topology>
    </subcellularLocation>
</comment>
<keyword evidence="3" id="KW-1003">Cell membrane</keyword>
<evidence type="ECO:0000256" key="6">
    <source>
        <dbReference type="ARBA" id="ARBA00023136"/>
    </source>
</evidence>
<keyword evidence="4 7" id="KW-0812">Transmembrane</keyword>
<dbReference type="Pfam" id="PF03994">
    <property type="entry name" value="DUF350"/>
    <property type="match status" value="1"/>
</dbReference>
<keyword evidence="6 7" id="KW-0472">Membrane</keyword>
<dbReference type="PANTHER" id="PTHR40043">
    <property type="entry name" value="UPF0719 INNER MEMBRANE PROTEIN YJFL"/>
    <property type="match status" value="1"/>
</dbReference>
<dbReference type="EMBL" id="VBRY01000013">
    <property type="protein sequence ID" value="TLS65736.1"/>
    <property type="molecule type" value="Genomic_DNA"/>
</dbReference>
<accession>A0A5R9GFI4</accession>
<evidence type="ECO:0000256" key="2">
    <source>
        <dbReference type="ARBA" id="ARBA00005779"/>
    </source>
</evidence>
<comment type="caution">
    <text evidence="8">The sequence shown here is derived from an EMBL/GenBank/DDBJ whole genome shotgun (WGS) entry which is preliminary data.</text>
</comment>
<feature type="transmembrane region" description="Helical" evidence="7">
    <location>
        <begin position="115"/>
        <end position="136"/>
    </location>
</feature>
<gene>
    <name evidence="8" type="ORF">FEF65_12245</name>
</gene>
<feature type="transmembrane region" description="Helical" evidence="7">
    <location>
        <begin position="81"/>
        <end position="103"/>
    </location>
</feature>
<dbReference type="GO" id="GO:0005886">
    <property type="term" value="C:plasma membrane"/>
    <property type="evidence" value="ECO:0007669"/>
    <property type="project" value="UniProtKB-SubCell"/>
</dbReference>
<evidence type="ECO:0000256" key="3">
    <source>
        <dbReference type="ARBA" id="ARBA00022475"/>
    </source>
</evidence>
<dbReference type="RefSeq" id="WP_138240115.1">
    <property type="nucleotide sequence ID" value="NZ_VBRY01000013.1"/>
</dbReference>
<proteinExistence type="inferred from homology"/>
<keyword evidence="9" id="KW-1185">Reference proteome</keyword>
<evidence type="ECO:0000313" key="9">
    <source>
        <dbReference type="Proteomes" id="UP000306585"/>
    </source>
</evidence>
<protein>
    <submittedName>
        <fullName evidence="8">DUF350 domain-containing protein</fullName>
    </submittedName>
</protein>
<evidence type="ECO:0000313" key="8">
    <source>
        <dbReference type="EMBL" id="TLS65736.1"/>
    </source>
</evidence>
<comment type="similarity">
    <text evidence="2">Belongs to the UPF0719 family.</text>
</comment>
<evidence type="ECO:0000256" key="1">
    <source>
        <dbReference type="ARBA" id="ARBA00004651"/>
    </source>
</evidence>
<dbReference type="InterPro" id="IPR007140">
    <property type="entry name" value="DUF350"/>
</dbReference>
<feature type="transmembrane region" description="Helical" evidence="7">
    <location>
        <begin position="49"/>
        <end position="69"/>
    </location>
</feature>
<evidence type="ECO:0000256" key="5">
    <source>
        <dbReference type="ARBA" id="ARBA00022989"/>
    </source>
</evidence>
<dbReference type="AlphaFoldDB" id="A0A5R9GFI4"/>
<evidence type="ECO:0000256" key="7">
    <source>
        <dbReference type="SAM" id="Phobius"/>
    </source>
</evidence>
<name>A0A5R9GFI4_9PROT</name>
<sequence>MIKQELINSISSMPDFSLYLIMAFTLSLAFIAIYVRVTPYKEMDLIRQGNSAAALSLGGAILGFVLPLSAVVRHSAGIVDLVAWSVVAALVQMAAYAAVRIMVKELARGIEANCIGHGLFLGIASIASGILTAACITP</sequence>
<reference evidence="8 9" key="1">
    <citation type="journal article" date="2019" name="Appl. Environ. Microbiol.">
        <title>Environmental Evidence and Genomic Insight of Iron-oxidizing Bacteria Preference Towards More Corrosion Resistant Stainless Steel at Higher Salinities.</title>
        <authorList>
            <person name="Garrison C.E."/>
            <person name="Price K.A."/>
            <person name="Field E.K."/>
        </authorList>
    </citation>
    <scope>NUCLEOTIDE SEQUENCE [LARGE SCALE GENOMIC DNA]</scope>
    <source>
        <strain evidence="8 9">P3</strain>
    </source>
</reference>
<dbReference type="Proteomes" id="UP000306585">
    <property type="component" value="Unassembled WGS sequence"/>
</dbReference>
<dbReference type="PANTHER" id="PTHR40043:SF1">
    <property type="entry name" value="UPF0719 INNER MEMBRANE PROTEIN YJFL"/>
    <property type="match status" value="1"/>
</dbReference>
<feature type="transmembrane region" description="Helical" evidence="7">
    <location>
        <begin position="16"/>
        <end position="37"/>
    </location>
</feature>
<evidence type="ECO:0000256" key="4">
    <source>
        <dbReference type="ARBA" id="ARBA00022692"/>
    </source>
</evidence>
<organism evidence="8 9">
    <name type="scientific">Mariprofundus erugo</name>
    <dbReference type="NCBI Taxonomy" id="2528639"/>
    <lineage>
        <taxon>Bacteria</taxon>
        <taxon>Pseudomonadati</taxon>
        <taxon>Pseudomonadota</taxon>
        <taxon>Candidatius Mariprofundia</taxon>
        <taxon>Mariprofundales</taxon>
        <taxon>Mariprofundaceae</taxon>
        <taxon>Mariprofundus</taxon>
    </lineage>
</organism>
<keyword evidence="5 7" id="KW-1133">Transmembrane helix</keyword>